<dbReference type="OrthoDB" id="3806873at2"/>
<proteinExistence type="predicted"/>
<dbReference type="AlphaFoldDB" id="A0A4Y9EQ87"/>
<dbReference type="SMART" id="SM00587">
    <property type="entry name" value="CHK"/>
    <property type="match status" value="1"/>
</dbReference>
<dbReference type="Pfam" id="PF01636">
    <property type="entry name" value="APH"/>
    <property type="match status" value="1"/>
</dbReference>
<protein>
    <submittedName>
        <fullName evidence="2">DUF1679 domain-containing protein</fullName>
    </submittedName>
</protein>
<evidence type="ECO:0000313" key="3">
    <source>
        <dbReference type="Proteomes" id="UP000297737"/>
    </source>
</evidence>
<gene>
    <name evidence="2" type="ORF">EUV02_01625</name>
</gene>
<dbReference type="Gene3D" id="3.90.1200.10">
    <property type="match status" value="1"/>
</dbReference>
<dbReference type="Proteomes" id="UP000297737">
    <property type="component" value="Unassembled WGS sequence"/>
</dbReference>
<feature type="domain" description="CHK kinase-like" evidence="1">
    <location>
        <begin position="123"/>
        <end position="301"/>
    </location>
</feature>
<sequence>MTNPLIVADAATIDAAWMTMALRHAGVLGSGSVASLTRKAVGNGLVADSYRFEMTYTGDAGTAPRSVVGKFPATDPVSRKAGSEHVLYLREVSFYRELARTLEIHTPHAYVAEVDPDNDDFTLLLADLAPARQGDQLAGCSVADARVALREAAMLHAPRWGDASVESIDWLVNRPARLQPMVEAALPTIAGLFQERYAGVLEPEYIDLVNRLPAALAGSREDRSSPRTLIHGDFRLDNILFDVYGGARPMATLDWQTVTVGPGLTDVAYFLSAGLDPDVRRAHEVELVRGYHAELLQRGVTGYGWDDCWRDYRRYTLHGIMMGVFSALSVERTERGDALFLKMTRGACAQALDHGSFSFWEG</sequence>
<dbReference type="SUPFAM" id="SSF56112">
    <property type="entry name" value="Protein kinase-like (PK-like)"/>
    <property type="match status" value="1"/>
</dbReference>
<dbReference type="PANTHER" id="PTHR11012">
    <property type="entry name" value="PROTEIN KINASE-LIKE DOMAIN-CONTAINING"/>
    <property type="match status" value="1"/>
</dbReference>
<evidence type="ECO:0000313" key="2">
    <source>
        <dbReference type="EMBL" id="TFU05754.1"/>
    </source>
</evidence>
<comment type="caution">
    <text evidence="2">The sequence shown here is derived from an EMBL/GenBank/DDBJ whole genome shotgun (WGS) entry which is preliminary data.</text>
</comment>
<organism evidence="2 3">
    <name type="scientific">Glacieibacterium arshaanense</name>
    <dbReference type="NCBI Taxonomy" id="2511025"/>
    <lineage>
        <taxon>Bacteria</taxon>
        <taxon>Pseudomonadati</taxon>
        <taxon>Pseudomonadota</taxon>
        <taxon>Alphaproteobacteria</taxon>
        <taxon>Sphingomonadales</taxon>
        <taxon>Sphingosinicellaceae</taxon>
        <taxon>Glacieibacterium</taxon>
    </lineage>
</organism>
<keyword evidence="3" id="KW-1185">Reference proteome</keyword>
<evidence type="ECO:0000259" key="1">
    <source>
        <dbReference type="SMART" id="SM00587"/>
    </source>
</evidence>
<dbReference type="InterPro" id="IPR002575">
    <property type="entry name" value="Aminoglycoside_PTrfase"/>
</dbReference>
<reference evidence="2 3" key="1">
    <citation type="submission" date="2019-02" db="EMBL/GenBank/DDBJ databases">
        <title>Polymorphobacter sp. isolated from the lake at the Tibet of China.</title>
        <authorList>
            <person name="Li A."/>
        </authorList>
    </citation>
    <scope>NUCLEOTIDE SEQUENCE [LARGE SCALE GENOMIC DNA]</scope>
    <source>
        <strain evidence="2 3">DJ1R-1</strain>
    </source>
</reference>
<name>A0A4Y9EQ87_9SPHN</name>
<dbReference type="RefSeq" id="WP_135244479.1">
    <property type="nucleotide sequence ID" value="NZ_SIHO01000001.1"/>
</dbReference>
<accession>A0A4Y9EQ87</accession>
<dbReference type="EMBL" id="SIHO01000001">
    <property type="protein sequence ID" value="TFU05754.1"/>
    <property type="molecule type" value="Genomic_DNA"/>
</dbReference>
<dbReference type="PANTHER" id="PTHR11012:SF30">
    <property type="entry name" value="PROTEIN KINASE-LIKE DOMAIN-CONTAINING"/>
    <property type="match status" value="1"/>
</dbReference>
<dbReference type="InterPro" id="IPR011009">
    <property type="entry name" value="Kinase-like_dom_sf"/>
</dbReference>
<dbReference type="InterPro" id="IPR015897">
    <property type="entry name" value="CHK_kinase-like"/>
</dbReference>